<sequence length="142" mass="15322">MTDGTFEKVQRSDTPMYGPEKLLLCGFPAEAQSKFAAVLEMAGLAKTPVVWANHENAGETLSTLLQLSDGTGSGRDSRLSRAVIVSGITENQLHSLMAVCRKSGMKQALWAALTPTSETWTLDGLLNELNKERKALSGKKRG</sequence>
<keyword evidence="2" id="KW-1185">Reference proteome</keyword>
<gene>
    <name evidence="1" type="ORF">DSCW_11790</name>
</gene>
<dbReference type="EMBL" id="AP021875">
    <property type="protein sequence ID" value="BBO73762.1"/>
    <property type="molecule type" value="Genomic_DNA"/>
</dbReference>
<organism evidence="1 2">
    <name type="scientific">Desulfosarcina widdelii</name>
    <dbReference type="NCBI Taxonomy" id="947919"/>
    <lineage>
        <taxon>Bacteria</taxon>
        <taxon>Pseudomonadati</taxon>
        <taxon>Thermodesulfobacteriota</taxon>
        <taxon>Desulfobacteria</taxon>
        <taxon>Desulfobacterales</taxon>
        <taxon>Desulfosarcinaceae</taxon>
        <taxon>Desulfosarcina</taxon>
    </lineage>
</organism>
<dbReference type="KEGG" id="dwd:DSCW_11790"/>
<dbReference type="Pfam" id="PF12646">
    <property type="entry name" value="DUF3783"/>
    <property type="match status" value="1"/>
</dbReference>
<evidence type="ECO:0000313" key="2">
    <source>
        <dbReference type="Proteomes" id="UP000427769"/>
    </source>
</evidence>
<accession>A0A5K7YVH4</accession>
<dbReference type="InterPro" id="IPR016621">
    <property type="entry name" value="UCP014543"/>
</dbReference>
<evidence type="ECO:0000313" key="1">
    <source>
        <dbReference type="EMBL" id="BBO73762.1"/>
    </source>
</evidence>
<dbReference type="Proteomes" id="UP000427769">
    <property type="component" value="Chromosome"/>
</dbReference>
<dbReference type="RefSeq" id="WP_170302150.1">
    <property type="nucleotide sequence ID" value="NZ_AP021875.1"/>
</dbReference>
<dbReference type="AlphaFoldDB" id="A0A5K7YVH4"/>
<proteinExistence type="predicted"/>
<evidence type="ECO:0008006" key="3">
    <source>
        <dbReference type="Google" id="ProtNLM"/>
    </source>
</evidence>
<protein>
    <recommendedName>
        <fullName evidence="3">DUF3783 domain-containing protein</fullName>
    </recommendedName>
</protein>
<reference evidence="1 2" key="1">
    <citation type="submission" date="2019-11" db="EMBL/GenBank/DDBJ databases">
        <title>Comparative genomics of hydrocarbon-degrading Desulfosarcina strains.</title>
        <authorList>
            <person name="Watanabe M."/>
            <person name="Kojima H."/>
            <person name="Fukui M."/>
        </authorList>
    </citation>
    <scope>NUCLEOTIDE SEQUENCE [LARGE SCALE GENOMIC DNA]</scope>
    <source>
        <strain evidence="1 2">PP31</strain>
    </source>
</reference>
<name>A0A5K7YVH4_9BACT</name>